<dbReference type="InterPro" id="IPR001739">
    <property type="entry name" value="Methyl_CpG_DNA-bd"/>
</dbReference>
<dbReference type="CDD" id="cd00122">
    <property type="entry name" value="MBD"/>
    <property type="match status" value="1"/>
</dbReference>
<gene>
    <name evidence="8" type="primary">X975_25495</name>
    <name evidence="8" type="ORF">TNCV_2841551</name>
</gene>
<dbReference type="SMART" id="SM00391">
    <property type="entry name" value="MBD"/>
    <property type="match status" value="1"/>
</dbReference>
<dbReference type="PANTHER" id="PTHR12396">
    <property type="entry name" value="METHYL-CPG BINDING PROTEIN, MBD"/>
    <property type="match status" value="1"/>
</dbReference>
<dbReference type="AlphaFoldDB" id="A0A8X6RN91"/>
<name>A0A8X6RN91_TRICX</name>
<keyword evidence="3" id="KW-0238">DNA-binding</keyword>
<sequence length="378" mass="42383">MKPKKSLKRKAPRCQENASILKDIASEKGATQSKEVTNISTSGIMKESIMPAKKVKASSEKREPRIDGKVHLQNWLQDWKRRSIVPVSSIPAKKPRSKNDPTECKNEPTDTKPKIKKVQASARIKKESSNNLKITSSVGITVFHSDFPKKLDTNGKSTNDVSFGEPQIDERILLQNWPQGWKRRSAVRKSGKTVGQVDVYYYSPDGTKLHSKPDVAAYIARNDLDLKVDNFDFSKLIAPSPPIKVPVPKPKVPSIRLLQDPSPKPAEGWLKGNYAPSVPKKEPIAKTPERVVISHKDWSTIETSIHPAKLLIKREIGESPHSMRVLGKSRRAASPLVKLVVGEERWKALTTPPWCYPSKMGWKRAKSYCRLHDVQSCG</sequence>
<dbReference type="EMBL" id="BMAU01021198">
    <property type="protein sequence ID" value="GFX97595.1"/>
    <property type="molecule type" value="Genomic_DNA"/>
</dbReference>
<dbReference type="Gene3D" id="3.30.890.10">
    <property type="entry name" value="Methyl-cpg-binding Protein 2, Chain A"/>
    <property type="match status" value="1"/>
</dbReference>
<proteinExistence type="predicted"/>
<feature type="region of interest" description="Disordered" evidence="6">
    <location>
        <begin position="86"/>
        <end position="114"/>
    </location>
</feature>
<dbReference type="Proteomes" id="UP000887159">
    <property type="component" value="Unassembled WGS sequence"/>
</dbReference>
<dbReference type="PROSITE" id="PS50982">
    <property type="entry name" value="MBD"/>
    <property type="match status" value="1"/>
</dbReference>
<evidence type="ECO:0000256" key="2">
    <source>
        <dbReference type="ARBA" id="ARBA00023015"/>
    </source>
</evidence>
<dbReference type="SUPFAM" id="SSF54171">
    <property type="entry name" value="DNA-binding domain"/>
    <property type="match status" value="1"/>
</dbReference>
<feature type="compositionally biased region" description="Basic and acidic residues" evidence="6">
    <location>
        <begin position="97"/>
        <end position="113"/>
    </location>
</feature>
<evidence type="ECO:0000256" key="3">
    <source>
        <dbReference type="ARBA" id="ARBA00023125"/>
    </source>
</evidence>
<evidence type="ECO:0000313" key="8">
    <source>
        <dbReference type="EMBL" id="GFX97595.1"/>
    </source>
</evidence>
<feature type="domain" description="MBD" evidence="7">
    <location>
        <begin position="167"/>
        <end position="238"/>
    </location>
</feature>
<dbReference type="PANTHER" id="PTHR12396:SF0">
    <property type="entry name" value="METHYL-CPG BINDING DOMAIN PROTEIN-LIKE, ISOFORM C"/>
    <property type="match status" value="1"/>
</dbReference>
<reference evidence="8" key="1">
    <citation type="submission" date="2020-08" db="EMBL/GenBank/DDBJ databases">
        <title>Multicomponent nature underlies the extraordinary mechanical properties of spider dragline silk.</title>
        <authorList>
            <person name="Kono N."/>
            <person name="Nakamura H."/>
            <person name="Mori M."/>
            <person name="Yoshida Y."/>
            <person name="Ohtoshi R."/>
            <person name="Malay A.D."/>
            <person name="Moran D.A.P."/>
            <person name="Tomita M."/>
            <person name="Numata K."/>
            <person name="Arakawa K."/>
        </authorList>
    </citation>
    <scope>NUCLEOTIDE SEQUENCE</scope>
</reference>
<dbReference type="GO" id="GO:0005654">
    <property type="term" value="C:nucleoplasm"/>
    <property type="evidence" value="ECO:0007669"/>
    <property type="project" value="UniProtKB-ARBA"/>
</dbReference>
<evidence type="ECO:0000256" key="6">
    <source>
        <dbReference type="SAM" id="MobiDB-lite"/>
    </source>
</evidence>
<keyword evidence="4" id="KW-0804">Transcription</keyword>
<keyword evidence="2" id="KW-0805">Transcription regulation</keyword>
<accession>A0A8X6RN91</accession>
<protein>
    <recommendedName>
        <fullName evidence="7">MBD domain-containing protein</fullName>
    </recommendedName>
</protein>
<evidence type="ECO:0000256" key="5">
    <source>
        <dbReference type="ARBA" id="ARBA00023242"/>
    </source>
</evidence>
<comment type="caution">
    <text evidence="8">The sequence shown here is derived from an EMBL/GenBank/DDBJ whole genome shotgun (WGS) entry which is preliminary data.</text>
</comment>
<dbReference type="GO" id="GO:0000122">
    <property type="term" value="P:negative regulation of transcription by RNA polymerase II"/>
    <property type="evidence" value="ECO:0007669"/>
    <property type="project" value="TreeGrafter"/>
</dbReference>
<keyword evidence="9" id="KW-1185">Reference proteome</keyword>
<evidence type="ECO:0000256" key="4">
    <source>
        <dbReference type="ARBA" id="ARBA00023163"/>
    </source>
</evidence>
<evidence type="ECO:0000313" key="9">
    <source>
        <dbReference type="Proteomes" id="UP000887159"/>
    </source>
</evidence>
<evidence type="ECO:0000259" key="7">
    <source>
        <dbReference type="PROSITE" id="PS50982"/>
    </source>
</evidence>
<dbReference type="InterPro" id="IPR016177">
    <property type="entry name" value="DNA-bd_dom_sf"/>
</dbReference>
<comment type="subcellular location">
    <subcellularLocation>
        <location evidence="1">Nucleus</location>
    </subcellularLocation>
</comment>
<evidence type="ECO:0000256" key="1">
    <source>
        <dbReference type="ARBA" id="ARBA00004123"/>
    </source>
</evidence>
<keyword evidence="5" id="KW-0539">Nucleus</keyword>
<dbReference type="Pfam" id="PF01429">
    <property type="entry name" value="MBD"/>
    <property type="match status" value="1"/>
</dbReference>
<dbReference type="GO" id="GO:0008327">
    <property type="term" value="F:methyl-CpG binding"/>
    <property type="evidence" value="ECO:0007669"/>
    <property type="project" value="TreeGrafter"/>
</dbReference>
<dbReference type="GO" id="GO:0006346">
    <property type="term" value="P:DNA methylation-dependent constitutive heterochromatin formation"/>
    <property type="evidence" value="ECO:0007669"/>
    <property type="project" value="TreeGrafter"/>
</dbReference>
<organism evidence="8 9">
    <name type="scientific">Trichonephila clavipes</name>
    <name type="common">Golden silk orbweaver</name>
    <name type="synonym">Nephila clavipes</name>
    <dbReference type="NCBI Taxonomy" id="2585209"/>
    <lineage>
        <taxon>Eukaryota</taxon>
        <taxon>Metazoa</taxon>
        <taxon>Ecdysozoa</taxon>
        <taxon>Arthropoda</taxon>
        <taxon>Chelicerata</taxon>
        <taxon>Arachnida</taxon>
        <taxon>Araneae</taxon>
        <taxon>Araneomorphae</taxon>
        <taxon>Entelegynae</taxon>
        <taxon>Araneoidea</taxon>
        <taxon>Nephilidae</taxon>
        <taxon>Trichonephila</taxon>
    </lineage>
</organism>